<evidence type="ECO:0000313" key="2">
    <source>
        <dbReference type="EMBL" id="TYB32725.1"/>
    </source>
</evidence>
<dbReference type="Proteomes" id="UP000323337">
    <property type="component" value="Unassembled WGS sequence"/>
</dbReference>
<evidence type="ECO:0000256" key="1">
    <source>
        <dbReference type="SAM" id="MobiDB-lite"/>
    </source>
</evidence>
<sequence>MKPSEFYKIRRPDFFSDSKIINEVVLPREVLAYELSKISTNQKQDEFETLCRRLAEKFITPNLIPQVGPTGGGDGKTDSETYPVSPSISDRWFIPENGWNKDEKWAFAISAKEEWKGKAKGDIKKIVNTKRDYTRVYFMTNQLVSSKKKKNAQDEFVKEFDIEVIILDGEWILEHIYNNKIIEIAVDSLNLSDCYKNKEKQLGTNDAIRLEELEKLEQNISNTNRYFEYDFQLVEDALETAILSRMLEKPRAEVEGKFDRAFRFCKKVDNSKQWIRIYYQRAWTYLNWYDDYPLFVEDYKHLKTYVSKNPDISNVELYFNLFNLLNGLSLNSICNLADYGIDIENERIEIIKILSEFENDEEKPNSALTAKTYKTFIELTLCIHKRENPANYFKTLSDILLQSKTFIDYPFESTRQIIEELGDIFPDDTEYDNLIDSLAELSERRYSELASGEIFVRRGGQKLDAKCYKESIVYFGKAVIKLAKEESKDGMCLVLLGLGMAYRELGLIWASNNCYISVCALSFKSISESGKPNERIYQSLEEIIKNELFIGRLPPLFTWFEMLSILNRARMNIQGENKEDIPFDVLTDGCLSTRILHTDSMHTEDLQYLPDLLEKLELFLSCNTVLYKLGHIDKILDDYNDMSNEQDLDEFFKIVANQPFVEQILYQTIFMSQDDLHLSSSILGCSFLVKFPNDIEILLVAETLLAFLEGFFATSMSELMSHTEHITINLRKTKDISGLEFEYNEMNYEYNISVESFNITTKNRNLIWDSLLKLVTDILVKHFIAKDIEHLVSSLFKKEEIHERLSLIIEHRNFMINLLGNDPKLFFYEWKKYANSKQYISKRETPISYKYDIKEIEKDFQKKDIEKVRHDEIKTHSIIDVPLWEKAKWRGFGFCFHPQEGLGIILAYENIDAGAKIFDKWINKFGREDKLDLIKITIIKGIDERNPYWYRVHISANIKYKNSLQSSTLVTVASRIHEMNANSPENLNNLLDLFNRLKKYKLYPAKISQNGNDIKPFIEKGILKTTLTIKDAWEIGKNDVDRVVIRENDKPIIPDGNTNAPVFTILNQTNHG</sequence>
<feature type="region of interest" description="Disordered" evidence="1">
    <location>
        <begin position="65"/>
        <end position="84"/>
    </location>
</feature>
<dbReference type="RefSeq" id="WP_303701756.1">
    <property type="nucleotide sequence ID" value="NZ_VSIV01000277.1"/>
</dbReference>
<organism evidence="2 3">
    <name type="scientific">Flexistipes sinusarabici</name>
    <dbReference type="NCBI Taxonomy" id="2352"/>
    <lineage>
        <taxon>Bacteria</taxon>
        <taxon>Pseudomonadati</taxon>
        <taxon>Deferribacterota</taxon>
        <taxon>Deferribacteres</taxon>
        <taxon>Deferribacterales</taxon>
        <taxon>Flexistipitaceae</taxon>
        <taxon>Flexistipes</taxon>
    </lineage>
</organism>
<reference evidence="2 3" key="1">
    <citation type="submission" date="2019-08" db="EMBL/GenBank/DDBJ databases">
        <title>Genomic characterization of a novel candidate phylum (ARYD3) from a high temperature, high salinity tertiary oil reservoir in north central Oklahoma, USA.</title>
        <authorList>
            <person name="Youssef N.H."/>
            <person name="Yadav A."/>
            <person name="Elshahed M.S."/>
        </authorList>
    </citation>
    <scope>NUCLEOTIDE SEQUENCE [LARGE SCALE GENOMIC DNA]</scope>
    <source>
        <strain evidence="2">ARYD1</strain>
    </source>
</reference>
<dbReference type="EMBL" id="VSIV01000277">
    <property type="protein sequence ID" value="TYB32725.1"/>
    <property type="molecule type" value="Genomic_DNA"/>
</dbReference>
<dbReference type="AlphaFoldDB" id="A0A5D0MLB5"/>
<proteinExistence type="predicted"/>
<name>A0A5D0MLB5_FLESI</name>
<accession>A0A5D0MLB5</accession>
<evidence type="ECO:0000313" key="3">
    <source>
        <dbReference type="Proteomes" id="UP000323337"/>
    </source>
</evidence>
<gene>
    <name evidence="2" type="ORF">FXF49_10035</name>
</gene>
<comment type="caution">
    <text evidence="2">The sequence shown here is derived from an EMBL/GenBank/DDBJ whole genome shotgun (WGS) entry which is preliminary data.</text>
</comment>
<protein>
    <submittedName>
        <fullName evidence="2">Uncharacterized protein</fullName>
    </submittedName>
</protein>